<feature type="transmembrane region" description="Helical" evidence="2">
    <location>
        <begin position="451"/>
        <end position="475"/>
    </location>
</feature>
<evidence type="ECO:0000256" key="1">
    <source>
        <dbReference type="SAM" id="MobiDB-lite"/>
    </source>
</evidence>
<protein>
    <submittedName>
        <fullName evidence="3">Uncharacterized protein</fullName>
    </submittedName>
</protein>
<dbReference type="RefSeq" id="XP_011780866.1">
    <property type="nucleotide sequence ID" value="XM_011782564.1"/>
</dbReference>
<organism evidence="3 4">
    <name type="scientific">Trypanosoma brucei gambiense (strain MHOM/CI/86/DAL972)</name>
    <dbReference type="NCBI Taxonomy" id="679716"/>
    <lineage>
        <taxon>Eukaryota</taxon>
        <taxon>Discoba</taxon>
        <taxon>Euglenozoa</taxon>
        <taxon>Kinetoplastea</taxon>
        <taxon>Metakinetoplastina</taxon>
        <taxon>Trypanosomatida</taxon>
        <taxon>Trypanosomatidae</taxon>
        <taxon>Trypanosoma</taxon>
    </lineage>
</organism>
<feature type="transmembrane region" description="Helical" evidence="2">
    <location>
        <begin position="251"/>
        <end position="272"/>
    </location>
</feature>
<evidence type="ECO:0000313" key="4">
    <source>
        <dbReference type="Proteomes" id="UP000002316"/>
    </source>
</evidence>
<feature type="transmembrane region" description="Helical" evidence="2">
    <location>
        <begin position="481"/>
        <end position="505"/>
    </location>
</feature>
<feature type="transmembrane region" description="Helical" evidence="2">
    <location>
        <begin position="284"/>
        <end position="303"/>
    </location>
</feature>
<feature type="transmembrane region" description="Helical" evidence="2">
    <location>
        <begin position="396"/>
        <end position="418"/>
    </location>
</feature>
<feature type="transmembrane region" description="Helical" evidence="2">
    <location>
        <begin position="363"/>
        <end position="384"/>
    </location>
</feature>
<dbReference type="OrthoDB" id="271109at2759"/>
<keyword evidence="2" id="KW-1133">Transmembrane helix</keyword>
<feature type="compositionally biased region" description="Polar residues" evidence="1">
    <location>
        <begin position="1"/>
        <end position="10"/>
    </location>
</feature>
<evidence type="ECO:0000313" key="3">
    <source>
        <dbReference type="EMBL" id="CBH18602.1"/>
    </source>
</evidence>
<accession>D0AAA1</accession>
<reference evidence="4" key="1">
    <citation type="journal article" date="2010" name="PLoS Negl. Trop. Dis.">
        <title>The genome sequence of Trypanosoma brucei gambiense, causative agent of chronic human african trypanosomiasis.</title>
        <authorList>
            <person name="Jackson A.P."/>
            <person name="Sanders M."/>
            <person name="Berry A."/>
            <person name="McQuillan J."/>
            <person name="Aslett M.A."/>
            <person name="Quail M.A."/>
            <person name="Chukualim B."/>
            <person name="Capewell P."/>
            <person name="MacLeod A."/>
            <person name="Melville S.E."/>
            <person name="Gibson W."/>
            <person name="Barry J.D."/>
            <person name="Berriman M."/>
            <person name="Hertz-Fowler C."/>
        </authorList>
    </citation>
    <scope>NUCLEOTIDE SEQUENCE [LARGE SCALE GENOMIC DNA]</scope>
    <source>
        <strain evidence="4">MHOM/CI/86/DAL972</strain>
    </source>
</reference>
<feature type="transmembrane region" description="Helical" evidence="2">
    <location>
        <begin position="510"/>
        <end position="531"/>
    </location>
</feature>
<name>D0AAA1_TRYB9</name>
<dbReference type="EMBL" id="FN554974">
    <property type="protein sequence ID" value="CBH18602.1"/>
    <property type="molecule type" value="Genomic_DNA"/>
</dbReference>
<dbReference type="AlphaFoldDB" id="D0AAA1"/>
<feature type="transmembrane region" description="Helical" evidence="2">
    <location>
        <begin position="554"/>
        <end position="576"/>
    </location>
</feature>
<sequence length="597" mass="67024">MEDSQTTIPLQPSFGDQAGSPSQLRRLFDTAGSYIMSALIGRRDLGSSEPFNVAQVPHDSTSNDEQWDDRAVHDPFDPARPPSLCNDNSLCSSDDVGVDLREVILQYRRTPNDSYMGIIQASLHAENFRINGDILQAAVGDRHLTKTLLKSGRVDVNDVGVQQIIQEEIDSLMVGDENFGGRINPGNIDYLKVLCNAPSATFTKEQALSCRYAGLEFVKMLYDNPHLLRNLPPPNWLLGFFLHICFVLDMALTWVGLIAVFLHLACVGWVIYHWRVVGHIECSSWTIVCYVVGYVVSIVAVMTSEEGRIRDYEDRVWDYPDNTTKVVPCVPVFEVWLVYVTLRYELLKNKAKYFVIRYDLYNGLTNVLLLHTCLFSIPQLLLQYYLAAFYAYGDSFIGHTILAITNYTSYGVSTYLFLRNAICNFSCNRFGFAVVATKQVSLRPRSVTNRILIATTSCYLECCLFAVLLTFPVIGQCHTETVVFVSTASFATVVGFVLLVVVLVFDAHRVIWAACWPAAAVQGVFTIVYTYSGKLVDDPLGCSFFSLTSSSVPILTYVTFGFLCLSILAGIGVFIYDKVTGGREVMWDSYYFWSMRR</sequence>
<feature type="transmembrane region" description="Helical" evidence="2">
    <location>
        <begin position="323"/>
        <end position="342"/>
    </location>
</feature>
<proteinExistence type="predicted"/>
<dbReference type="Proteomes" id="UP000002316">
    <property type="component" value="Chromosome 11"/>
</dbReference>
<keyword evidence="2" id="KW-0472">Membrane</keyword>
<dbReference type="VEuPathDB" id="TriTrypDB:Tbg972.11.17220"/>
<dbReference type="GeneID" id="23866933"/>
<evidence type="ECO:0000256" key="2">
    <source>
        <dbReference type="SAM" id="Phobius"/>
    </source>
</evidence>
<feature type="region of interest" description="Disordered" evidence="1">
    <location>
        <begin position="1"/>
        <end position="22"/>
    </location>
</feature>
<gene>
    <name evidence="3" type="ORF">TbgDal_XI17220</name>
</gene>
<dbReference type="KEGG" id="tbg:TbgDal_XI17220"/>
<keyword evidence="2" id="KW-0812">Transmembrane</keyword>